<name>A0A5S6R5I5_TRIMR</name>
<evidence type="ECO:0000313" key="3">
    <source>
        <dbReference type="WBParaSite" id="TMUE_3000014534.1"/>
    </source>
</evidence>
<dbReference type="PANTHER" id="PTHR10285">
    <property type="entry name" value="URIDINE KINASE"/>
    <property type="match status" value="1"/>
</dbReference>
<dbReference type="InterPro" id="IPR027417">
    <property type="entry name" value="P-loop_NTPase"/>
</dbReference>
<dbReference type="Gene3D" id="3.40.50.300">
    <property type="entry name" value="P-loop containing nucleotide triphosphate hydrolases"/>
    <property type="match status" value="1"/>
</dbReference>
<proteinExistence type="predicted"/>
<dbReference type="Proteomes" id="UP000046395">
    <property type="component" value="Unassembled WGS sequence"/>
</dbReference>
<organism evidence="2 3">
    <name type="scientific">Trichuris muris</name>
    <name type="common">Mouse whipworm</name>
    <dbReference type="NCBI Taxonomy" id="70415"/>
    <lineage>
        <taxon>Eukaryota</taxon>
        <taxon>Metazoa</taxon>
        <taxon>Ecdysozoa</taxon>
        <taxon>Nematoda</taxon>
        <taxon>Enoplea</taxon>
        <taxon>Dorylaimia</taxon>
        <taxon>Trichinellida</taxon>
        <taxon>Trichuridae</taxon>
        <taxon>Trichuris</taxon>
    </lineage>
</organism>
<dbReference type="Pfam" id="PF00485">
    <property type="entry name" value="PRK"/>
    <property type="match status" value="1"/>
</dbReference>
<dbReference type="GO" id="GO:0005524">
    <property type="term" value="F:ATP binding"/>
    <property type="evidence" value="ECO:0007669"/>
    <property type="project" value="InterPro"/>
</dbReference>
<evidence type="ECO:0000313" key="2">
    <source>
        <dbReference type="Proteomes" id="UP000046395"/>
    </source>
</evidence>
<dbReference type="InterPro" id="IPR006083">
    <property type="entry name" value="PRK/URK"/>
</dbReference>
<sequence>MSRQKGQDGAKALACNGPANSGAAAADDLASVRSLTLSSSRVRTFSGSKSEDHVVRWNGKVFYTAGRPPWYDCTGASLRKPFMIGIAGGSASGKTTVANRIIEALDIQWVTLLSMDSFYNVLTNKHHEAAALNRYNFDHPDAFDFDLLYRTLLRLKEGKRVVVRILCTGCFRVLR</sequence>
<dbReference type="WBParaSite" id="TMUE_3000014534.1">
    <property type="protein sequence ID" value="TMUE_3000014534.1"/>
    <property type="gene ID" value="WBGene00293745"/>
</dbReference>
<dbReference type="STRING" id="70415.A0A5S6R5I5"/>
<dbReference type="PRINTS" id="PR00988">
    <property type="entry name" value="URIDINKINASE"/>
</dbReference>
<accession>A0A5S6R5I5</accession>
<dbReference type="AlphaFoldDB" id="A0A5S6R5I5"/>
<reference evidence="3" key="1">
    <citation type="submission" date="2019-12" db="UniProtKB">
        <authorList>
            <consortium name="WormBaseParasite"/>
        </authorList>
    </citation>
    <scope>IDENTIFICATION</scope>
</reference>
<evidence type="ECO:0000259" key="1">
    <source>
        <dbReference type="Pfam" id="PF00485"/>
    </source>
</evidence>
<feature type="domain" description="Phosphoribulokinase/uridine kinase" evidence="1">
    <location>
        <begin position="83"/>
        <end position="165"/>
    </location>
</feature>
<dbReference type="GO" id="GO:0016301">
    <property type="term" value="F:kinase activity"/>
    <property type="evidence" value="ECO:0007669"/>
    <property type="project" value="InterPro"/>
</dbReference>
<keyword evidence="2" id="KW-1185">Reference proteome</keyword>
<protein>
    <submittedName>
        <fullName evidence="3">PRK domain-containing protein</fullName>
    </submittedName>
</protein>
<dbReference type="SUPFAM" id="SSF52540">
    <property type="entry name" value="P-loop containing nucleoside triphosphate hydrolases"/>
    <property type="match status" value="1"/>
</dbReference>